<dbReference type="PANTHER" id="PTHR10362">
    <property type="entry name" value="HISTIDINE AMMONIA-LYASE"/>
    <property type="match status" value="1"/>
</dbReference>
<reference evidence="1" key="1">
    <citation type="submission" date="2016-12" db="EMBL/GenBank/DDBJ databases">
        <title>Frequent emergence of pathogenic lineages of Klebsiella pneumoniae via mobilisation of yersiniabactin and colibactin.</title>
        <authorList>
            <person name="Lam M.M.C."/>
            <person name="Wick R.R."/>
            <person name="Wyres K.L."/>
            <person name="Gorrie C."/>
            <person name="Judd L."/>
            <person name="Jenney A."/>
            <person name="Holt K.E."/>
        </authorList>
    </citation>
    <scope>NUCLEOTIDE SEQUENCE</scope>
    <source>
        <strain evidence="1">16852116</strain>
    </source>
</reference>
<gene>
    <name evidence="1" type="ORF">ICEKp14_0016</name>
</gene>
<proteinExistence type="predicted"/>
<sequence>MNITQHKSTSTGDTFILSPGRNVSLKDFIEYSQFSKKIVASEETRERIAASRRALEKLVKEGSVIYGVNTGMGGFVDHLVPLERAEELQKNLIRGVATNVGERFSDIICRATMFARIISLSRGNSALSLENFDRFIAIYNAGLIPEIPRKGSLGTSGDLGPLAAMARMLTGEGNAWFNGERLAAEDILHHLGLEPLELSYKEGLALINGTSCMVALAALNVIETRSLLEQYTSISAFASETLLARIRPFHPDVHQLKPHTGQQKIAEMIWNNLQGTSLAVDDIKLSSELGSRLTNSIKQEDMPIEDAYSIRCTPQILGPVLETIEFVERIVSNELNSSNDNPLITPENGQVFHNGHFHGQYISAAMDYLTIAIITMCNLSDRRIDRLLTSANSNGLPSFLCAENGGLRFGLMGGQFMSSSVTAENRSLATPVSIQTLTTTGDFQDVVSFGLVAARRTAEVLQNTRYVIAFELICAAQAADIRDATKLGNSGRLWYAKVRESVPYLDHDESITPYLEELVSRILGGHS</sequence>
<dbReference type="GO" id="GO:0016841">
    <property type="term" value="F:ammonia-lyase activity"/>
    <property type="evidence" value="ECO:0007669"/>
    <property type="project" value="UniProtKB-ARBA"/>
</dbReference>
<dbReference type="EMBL" id="KY454638">
    <property type="protein sequence ID" value="AVE25541.1"/>
    <property type="molecule type" value="Genomic_DNA"/>
</dbReference>
<dbReference type="InterPro" id="IPR001106">
    <property type="entry name" value="Aromatic_Lyase"/>
</dbReference>
<dbReference type="Gene3D" id="1.20.200.10">
    <property type="entry name" value="Fumarase/aspartase (Central domain)"/>
    <property type="match status" value="1"/>
</dbReference>
<name>A0A2L1KSR8_KLEPN</name>
<dbReference type="InterPro" id="IPR008948">
    <property type="entry name" value="L-Aspartase-like"/>
</dbReference>
<dbReference type="InterPro" id="IPR031007">
    <property type="entry name" value="Phe_D_beta_mut"/>
</dbReference>
<organism evidence="1">
    <name type="scientific">Klebsiella pneumoniae</name>
    <dbReference type="NCBI Taxonomy" id="573"/>
    <lineage>
        <taxon>Bacteria</taxon>
        <taxon>Pseudomonadati</taxon>
        <taxon>Pseudomonadota</taxon>
        <taxon>Gammaproteobacteria</taxon>
        <taxon>Enterobacterales</taxon>
        <taxon>Enterobacteriaceae</taxon>
        <taxon>Klebsiella/Raoultella group</taxon>
        <taxon>Klebsiella</taxon>
        <taxon>Klebsiella pneumoniae complex</taxon>
    </lineage>
</organism>
<dbReference type="NCBIfam" id="TIGR04475">
    <property type="entry name" value="Phe_D_beta_mut"/>
    <property type="match status" value="1"/>
</dbReference>
<dbReference type="SUPFAM" id="SSF48557">
    <property type="entry name" value="L-aspartase-like"/>
    <property type="match status" value="1"/>
</dbReference>
<dbReference type="InterPro" id="IPR024083">
    <property type="entry name" value="Fumarase/histidase_N"/>
</dbReference>
<dbReference type="Pfam" id="PF00221">
    <property type="entry name" value="Lyase_aromatic"/>
    <property type="match status" value="1"/>
</dbReference>
<evidence type="ECO:0000313" key="1">
    <source>
        <dbReference type="EMBL" id="AVE25541.1"/>
    </source>
</evidence>
<protein>
    <submittedName>
        <fullName evidence="1">Phenylalanine aminomutase</fullName>
    </submittedName>
</protein>
<dbReference type="AlphaFoldDB" id="A0A2L1KSR8"/>
<dbReference type="CDD" id="cd00332">
    <property type="entry name" value="PAL-HAL"/>
    <property type="match status" value="1"/>
</dbReference>
<accession>A0A2L1KSR8</accession>
<dbReference type="Gene3D" id="1.10.275.10">
    <property type="entry name" value="Fumarase/aspartase (N-terminal domain)"/>
    <property type="match status" value="1"/>
</dbReference>